<evidence type="ECO:0000313" key="5">
    <source>
        <dbReference type="Proteomes" id="UP000809440"/>
    </source>
</evidence>
<evidence type="ECO:0000256" key="1">
    <source>
        <dbReference type="ARBA" id="ARBA00038414"/>
    </source>
</evidence>
<comment type="similarity">
    <text evidence="1">Belongs to the HyuE racemase family.</text>
</comment>
<dbReference type="Proteomes" id="UP000809440">
    <property type="component" value="Unassembled WGS sequence"/>
</dbReference>
<dbReference type="OrthoDB" id="9791723at2"/>
<proteinExistence type="inferred from homology"/>
<dbReference type="InterPro" id="IPR015942">
    <property type="entry name" value="Asp/Glu/hydantoin_racemase"/>
</dbReference>
<name>A0A9Q2NTM0_9RHOB</name>
<dbReference type="EMBL" id="JAFBXF010000009">
    <property type="protein sequence ID" value="MBM2418233.1"/>
    <property type="molecule type" value="Genomic_DNA"/>
</dbReference>
<dbReference type="Pfam" id="PF01177">
    <property type="entry name" value="Asp_Glu_race"/>
    <property type="match status" value="1"/>
</dbReference>
<dbReference type="Gene3D" id="3.40.50.12500">
    <property type="match status" value="1"/>
</dbReference>
<evidence type="ECO:0000313" key="4">
    <source>
        <dbReference type="Proteomes" id="UP000755667"/>
    </source>
</evidence>
<organism evidence="2 4">
    <name type="scientific">Marivita cryptomonadis</name>
    <dbReference type="NCBI Taxonomy" id="505252"/>
    <lineage>
        <taxon>Bacteria</taxon>
        <taxon>Pseudomonadati</taxon>
        <taxon>Pseudomonadota</taxon>
        <taxon>Alphaproteobacteria</taxon>
        <taxon>Rhodobacterales</taxon>
        <taxon>Roseobacteraceae</taxon>
        <taxon>Marivita</taxon>
    </lineage>
</organism>
<protein>
    <recommendedName>
        <fullName evidence="6">Hydrogenase expression protein HupH</fullName>
    </recommendedName>
</protein>
<dbReference type="GeneID" id="62640305"/>
<gene>
    <name evidence="2" type="ORF">JQX41_14710</name>
    <name evidence="3" type="ORF">JQX48_14720</name>
</gene>
<dbReference type="InterPro" id="IPR053714">
    <property type="entry name" value="Iso_Racemase_Enz_sf"/>
</dbReference>
<dbReference type="EMBL" id="JAFBXE010000009">
    <property type="protein sequence ID" value="MBM2413564.1"/>
    <property type="molecule type" value="Genomic_DNA"/>
</dbReference>
<evidence type="ECO:0000313" key="2">
    <source>
        <dbReference type="EMBL" id="MBM2413564.1"/>
    </source>
</evidence>
<dbReference type="PANTHER" id="PTHR28047">
    <property type="entry name" value="PROTEIN DCG1"/>
    <property type="match status" value="1"/>
</dbReference>
<dbReference type="AlphaFoldDB" id="A0A9Q2NTM0"/>
<evidence type="ECO:0008006" key="6">
    <source>
        <dbReference type="Google" id="ProtNLM"/>
    </source>
</evidence>
<evidence type="ECO:0000313" key="3">
    <source>
        <dbReference type="EMBL" id="MBM2418233.1"/>
    </source>
</evidence>
<comment type="caution">
    <text evidence="2">The sequence shown here is derived from an EMBL/GenBank/DDBJ whole genome shotgun (WGS) entry which is preliminary data.</text>
</comment>
<dbReference type="PANTHER" id="PTHR28047:SF5">
    <property type="entry name" value="PROTEIN DCG1"/>
    <property type="match status" value="1"/>
</dbReference>
<keyword evidence="5" id="KW-1185">Reference proteome</keyword>
<reference evidence="2 5" key="1">
    <citation type="submission" date="2021-01" db="EMBL/GenBank/DDBJ databases">
        <title>Diatom-associated Roseobacters Show Island Model of Population Structure.</title>
        <authorList>
            <person name="Qu L."/>
            <person name="Feng X."/>
            <person name="Chen Y."/>
            <person name="Li L."/>
            <person name="Wang X."/>
            <person name="Hu Z."/>
            <person name="Wang H."/>
            <person name="Luo H."/>
        </authorList>
    </citation>
    <scope>NUCLEOTIDE SEQUENCE</scope>
    <source>
        <strain evidence="3 5">CC28-63</strain>
        <strain evidence="2">CC28-69</strain>
    </source>
</reference>
<dbReference type="Proteomes" id="UP000755667">
    <property type="component" value="Unassembled WGS sequence"/>
</dbReference>
<dbReference type="InterPro" id="IPR052186">
    <property type="entry name" value="Hydantoin_racemase-like"/>
</dbReference>
<dbReference type="RefSeq" id="WP_085628578.1">
    <property type="nucleotide sequence ID" value="NZ_JAFBWU010000009.1"/>
</dbReference>
<sequence length="228" mass="23529">MRLLVVNPNTSRGITDRIAQAAQSAAQPGDRVTTFSAAFGPELIVTPEDGEEAARGVVETIRSQPELPDAIVLASFGDTGAEAVRALWPDIPVIGIAEAAFETVRGIGGPFAIVTFAPEVAPPLRDKAFEHGVGDQLIGVAAHPEAIEGDPADVADALFKELVDLCHACERDGANAIVMGGGPLAGLAARIAPLCDVPIIDGTVEALRHIRLRITAATPLSKTGGVLP</sequence>
<accession>A0A9Q2NTM0</accession>
<dbReference type="GO" id="GO:0047661">
    <property type="term" value="F:amino-acid racemase activity"/>
    <property type="evidence" value="ECO:0007669"/>
    <property type="project" value="InterPro"/>
</dbReference>